<dbReference type="eggNOG" id="ENOG502N5V2">
    <property type="taxonomic scope" value="Archaea"/>
</dbReference>
<dbReference type="GeneID" id="25145211"/>
<dbReference type="RefSeq" id="WP_049952675.1">
    <property type="nucleotide sequence ID" value="NZ_CP007055.1"/>
</dbReference>
<dbReference type="STRING" id="797299.HALLA_11925"/>
<evidence type="ECO:0000313" key="2">
    <source>
        <dbReference type="EMBL" id="AHG00991.1"/>
    </source>
</evidence>
<accession>W0JQR3</accession>
<reference evidence="1 3" key="1">
    <citation type="submission" date="2014-01" db="EMBL/GenBank/DDBJ databases">
        <authorList>
            <consortium name="DOE Joint Genome Institute"/>
            <person name="Anderson I."/>
            <person name="Huntemann M."/>
            <person name="Han J."/>
            <person name="Chen A."/>
            <person name="Kyrpides N."/>
            <person name="Mavromatis K."/>
            <person name="Markowitz V."/>
            <person name="Palaniappan K."/>
            <person name="Ivanova N."/>
            <person name="Schaumberg A."/>
            <person name="Pati A."/>
            <person name="Liolios K."/>
            <person name="Nordberg H.P."/>
            <person name="Cantor M.N."/>
            <person name="Hua S.X."/>
            <person name="Woyke T."/>
        </authorList>
    </citation>
    <scope>NUCLEOTIDE SEQUENCE [LARGE SCALE GENOMIC DNA]</scope>
    <source>
        <strain evidence="1 3">XH-48</strain>
    </source>
</reference>
<dbReference type="KEGG" id="hlr:HALLA_11925"/>
<evidence type="ECO:0000313" key="1">
    <source>
        <dbReference type="EMBL" id="AHG00939.1"/>
    </source>
</evidence>
<dbReference type="OrthoDB" id="205209at2157"/>
<dbReference type="EMBL" id="CP007055">
    <property type="protein sequence ID" value="AHG00991.1"/>
    <property type="molecule type" value="Genomic_DNA"/>
</dbReference>
<dbReference type="AlphaFoldDB" id="W0JQR3"/>
<sequence length="152" mass="16777">MTDCTTCGNRDYLCQECKHEALEARHGTPADNFDTDEGIHCWVQALDETWCASMYLEGSRHVGACGTIHETPVEGVRYDPRRLESEDVCPDCLEALEDDDEVSLPDGGRFERATELRADGGLEEITRRETIVATDDGIAIGEDAAPEVGRDD</sequence>
<keyword evidence="3" id="KW-1185">Reference proteome</keyword>
<dbReference type="PATRIC" id="fig|797299.3.peg.1410"/>
<gene>
    <name evidence="1" type="ORF">HALLA_11925</name>
    <name evidence="2" type="ORF">HALLA_12240</name>
</gene>
<evidence type="ECO:0000313" key="3">
    <source>
        <dbReference type="Proteomes" id="UP000019024"/>
    </source>
</evidence>
<proteinExistence type="predicted"/>
<protein>
    <submittedName>
        <fullName evidence="1">Uncharacterized protein</fullName>
    </submittedName>
</protein>
<organism evidence="1 3">
    <name type="scientific">Halostagnicola larsenii XH-48</name>
    <dbReference type="NCBI Taxonomy" id="797299"/>
    <lineage>
        <taxon>Archaea</taxon>
        <taxon>Methanobacteriati</taxon>
        <taxon>Methanobacteriota</taxon>
        <taxon>Stenosarchaea group</taxon>
        <taxon>Halobacteria</taxon>
        <taxon>Halobacteriales</taxon>
        <taxon>Natrialbaceae</taxon>
        <taxon>Halostagnicola</taxon>
    </lineage>
</organism>
<dbReference type="HOGENOM" id="CLU_1718151_0_0_2"/>
<dbReference type="KEGG" id="hlr:HALLA_12240"/>
<dbReference type="EMBL" id="CP007055">
    <property type="protein sequence ID" value="AHG00939.1"/>
    <property type="molecule type" value="Genomic_DNA"/>
</dbReference>
<name>W0JQR3_9EURY</name>
<dbReference type="Proteomes" id="UP000019024">
    <property type="component" value="Chromosome"/>
</dbReference>